<name>A0A640RX38_9ACTN</name>
<dbReference type="Proteomes" id="UP000435837">
    <property type="component" value="Unassembled WGS sequence"/>
</dbReference>
<dbReference type="AlphaFoldDB" id="A0A640RX38"/>
<dbReference type="EMBL" id="BLIN01000001">
    <property type="protein sequence ID" value="GFE03773.1"/>
    <property type="molecule type" value="Genomic_DNA"/>
</dbReference>
<evidence type="ECO:0000313" key="2">
    <source>
        <dbReference type="Proteomes" id="UP000435837"/>
    </source>
</evidence>
<reference evidence="1 2" key="1">
    <citation type="submission" date="2019-12" db="EMBL/GenBank/DDBJ databases">
        <title>Whole genome shotgun sequence of Streptomyces caniferus NBRC 15389.</title>
        <authorList>
            <person name="Ichikawa N."/>
            <person name="Kimura A."/>
            <person name="Kitahashi Y."/>
            <person name="Komaki H."/>
            <person name="Tamura T."/>
        </authorList>
    </citation>
    <scope>NUCLEOTIDE SEQUENCE [LARGE SCALE GENOMIC DNA]</scope>
    <source>
        <strain evidence="1 2">NBRC 15389</strain>
    </source>
</reference>
<gene>
    <name evidence="1" type="ORF">Scani_00410</name>
</gene>
<protein>
    <submittedName>
        <fullName evidence="1">Uncharacterized protein</fullName>
    </submittedName>
</protein>
<evidence type="ECO:0000313" key="1">
    <source>
        <dbReference type="EMBL" id="GFE03773.1"/>
    </source>
</evidence>
<organism evidence="1 2">
    <name type="scientific">Streptomyces caniferus</name>
    <dbReference type="NCBI Taxonomy" id="285557"/>
    <lineage>
        <taxon>Bacteria</taxon>
        <taxon>Bacillati</taxon>
        <taxon>Actinomycetota</taxon>
        <taxon>Actinomycetes</taxon>
        <taxon>Kitasatosporales</taxon>
        <taxon>Streptomycetaceae</taxon>
        <taxon>Streptomyces</taxon>
    </lineage>
</organism>
<proteinExistence type="predicted"/>
<accession>A0A640RX38</accession>
<comment type="caution">
    <text evidence="1">The sequence shown here is derived from an EMBL/GenBank/DDBJ whole genome shotgun (WGS) entry which is preliminary data.</text>
</comment>
<sequence length="53" mass="5934">MPGSVFTEVNGAGKWIVRLASETARKEDPEADVNQLEALLLVPSQQRTEEREH</sequence>